<dbReference type="InterPro" id="IPR011049">
    <property type="entry name" value="Serralysin-like_metalloprot_C"/>
</dbReference>
<protein>
    <submittedName>
        <fullName evidence="1">Type I secretion target repeat protein</fullName>
    </submittedName>
</protein>
<accession>A0A479ZTD3</accession>
<dbReference type="GO" id="GO:0005509">
    <property type="term" value="F:calcium ion binding"/>
    <property type="evidence" value="ECO:0007669"/>
    <property type="project" value="InterPro"/>
</dbReference>
<dbReference type="RefSeq" id="WP_096572913.1">
    <property type="nucleotide sequence ID" value="NZ_BJCE01000017.1"/>
</dbReference>
<dbReference type="Pfam" id="PF00353">
    <property type="entry name" value="HemolysinCabind"/>
    <property type="match status" value="1"/>
</dbReference>
<proteinExistence type="predicted"/>
<keyword evidence="2" id="KW-1185">Reference proteome</keyword>
<dbReference type="SUPFAM" id="SSF51120">
    <property type="entry name" value="beta-Roll"/>
    <property type="match status" value="1"/>
</dbReference>
<dbReference type="PRINTS" id="PR00313">
    <property type="entry name" value="CABNDNGRPT"/>
</dbReference>
<reference evidence="2" key="1">
    <citation type="submission" date="2019-02" db="EMBL/GenBank/DDBJ databases">
        <title>Draft genome sequence of Sphaerospermopsis reniformis NIES-1949.</title>
        <authorList>
            <person name="Yamaguchi H."/>
            <person name="Suzuki S."/>
            <person name="Kawachi M."/>
        </authorList>
    </citation>
    <scope>NUCLEOTIDE SEQUENCE [LARGE SCALE GENOMIC DNA]</scope>
    <source>
        <strain evidence="2">NIES-1949</strain>
    </source>
</reference>
<name>A0A479ZTD3_9CYAN</name>
<dbReference type="InterPro" id="IPR018511">
    <property type="entry name" value="Hemolysin-typ_Ca-bd_CS"/>
</dbReference>
<sequence length="403" mass="45082">MNNDLVTSSVLRPQERVNGVSQTELSVRWWQYVYNIPAPDNPFRYDETNDPQGKKAEINQAPPVFNLVGTLETSNPVVRTVEIKPNQGYEYIFFPLINSEWDRLFPEGASDKQLQGLAKAVGDTALAKNGGNLFLKIDDIAIKDLENYRQTSDKFIYNLPDNNIAGQPSKIIDNAFSDGFYTTIQLSALSPEDHTIKFGGTLNLNNLDIPNNLGLEDVEIILKEAYPDGRFSQDITYNISFELNPVNGTNRQDNLFGTQGWDKINGRAGDDHLYGLEGNDDIYGGRGSDILVGVNPSSANPGRGEIDILNGGIGQDTFVLGNEQNIFYRGNRLEDYAIIRDFTSQDTIQLHGNRRLYELNENYYLGGKEGTAIFMRNSYELIGFVENVDNLNLANSSDFSFVQ</sequence>
<organism evidence="1 2">
    <name type="scientific">Sphaerospermopsis reniformis</name>
    <dbReference type="NCBI Taxonomy" id="531300"/>
    <lineage>
        <taxon>Bacteria</taxon>
        <taxon>Bacillati</taxon>
        <taxon>Cyanobacteriota</taxon>
        <taxon>Cyanophyceae</taxon>
        <taxon>Nostocales</taxon>
        <taxon>Aphanizomenonaceae</taxon>
        <taxon>Sphaerospermopsis</taxon>
    </lineage>
</organism>
<dbReference type="EMBL" id="BJCE01000017">
    <property type="protein sequence ID" value="GCL35767.1"/>
    <property type="molecule type" value="Genomic_DNA"/>
</dbReference>
<comment type="caution">
    <text evidence="1">The sequence shown here is derived from an EMBL/GenBank/DDBJ whole genome shotgun (WGS) entry which is preliminary data.</text>
</comment>
<dbReference type="Gene3D" id="2.150.10.10">
    <property type="entry name" value="Serralysin-like metalloprotease, C-terminal"/>
    <property type="match status" value="1"/>
</dbReference>
<dbReference type="InterPro" id="IPR001343">
    <property type="entry name" value="Hemolysn_Ca-bd"/>
</dbReference>
<evidence type="ECO:0000313" key="2">
    <source>
        <dbReference type="Proteomes" id="UP000300142"/>
    </source>
</evidence>
<dbReference type="AlphaFoldDB" id="A0A479ZTD3"/>
<gene>
    <name evidence="1" type="ORF">SR1949_08650</name>
</gene>
<dbReference type="PROSITE" id="PS00330">
    <property type="entry name" value="HEMOLYSIN_CALCIUM"/>
    <property type="match status" value="1"/>
</dbReference>
<dbReference type="Proteomes" id="UP000300142">
    <property type="component" value="Unassembled WGS sequence"/>
</dbReference>
<evidence type="ECO:0000313" key="1">
    <source>
        <dbReference type="EMBL" id="GCL35767.1"/>
    </source>
</evidence>